<feature type="transmembrane region" description="Helical" evidence="8">
    <location>
        <begin position="67"/>
        <end position="86"/>
    </location>
</feature>
<evidence type="ECO:0000313" key="10">
    <source>
        <dbReference type="Proteomes" id="UP000009256"/>
    </source>
</evidence>
<feature type="transmembrane region" description="Helical" evidence="8">
    <location>
        <begin position="7"/>
        <end position="29"/>
    </location>
</feature>
<dbReference type="eggNOG" id="COG3505">
    <property type="taxonomic scope" value="Bacteria"/>
</dbReference>
<keyword evidence="4 8" id="KW-0812">Transmembrane</keyword>
<dbReference type="PANTHER" id="PTHR37937:SF1">
    <property type="entry name" value="CONJUGATIVE TRANSFER: DNA TRANSPORT"/>
    <property type="match status" value="1"/>
</dbReference>
<proteinExistence type="inferred from homology"/>
<dbReference type="HOGENOM" id="CLU_015347_5_1_9"/>
<keyword evidence="10" id="KW-1185">Reference proteome</keyword>
<keyword evidence="5 8" id="KW-1133">Transmembrane helix</keyword>
<dbReference type="NCBIfam" id="NF045973">
    <property type="entry name" value="conju_CD1115"/>
    <property type="match status" value="1"/>
</dbReference>
<reference evidence="9 10" key="2">
    <citation type="journal article" date="2011" name="J. Bacteriol.">
        <title>Complete genome sequences for the anaerobic, extremely thermophilic plant biomass-degrading bacteria Caldicellulosiruptor hydrothermalis, Caldicellulosiruptor kristjanssonii, Caldicellulosiruptor kronotskyensis, Caldicellulosiruptor owensenis, and Caldicellulosiruptor lactoaceticus.</title>
        <authorList>
            <person name="Blumer-Schuette S.E."/>
            <person name="Ozdemir I."/>
            <person name="Mistry D."/>
            <person name="Lucas S."/>
            <person name="Lapidus A."/>
            <person name="Cheng J.F."/>
            <person name="Goodwin L.A."/>
            <person name="Pitluck S."/>
            <person name="Land M.L."/>
            <person name="Hauser L.J."/>
            <person name="Woyke T."/>
            <person name="Mikhailova N."/>
            <person name="Pati A."/>
            <person name="Kyrpides N.C."/>
            <person name="Ivanova N."/>
            <person name="Detter J.C."/>
            <person name="Walston-Davenport K."/>
            <person name="Han S."/>
            <person name="Adams M.W."/>
            <person name="Kelly R.M."/>
        </authorList>
    </citation>
    <scope>NUCLEOTIDE SEQUENCE [LARGE SCALE GENOMIC DNA]</scope>
    <source>
        <strain evidence="10">ATCC 700853 / DSM 12137 / I77R1B</strain>
    </source>
</reference>
<evidence type="ECO:0000313" key="9">
    <source>
        <dbReference type="EMBL" id="ADQ41625.1"/>
    </source>
</evidence>
<dbReference type="Pfam" id="PF02534">
    <property type="entry name" value="T4SS-DNA_transf"/>
    <property type="match status" value="1"/>
</dbReference>
<name>E4S5W5_CALA7</name>
<evidence type="ECO:0000256" key="5">
    <source>
        <dbReference type="ARBA" id="ARBA00022989"/>
    </source>
</evidence>
<feature type="region of interest" description="Disordered" evidence="7">
    <location>
        <begin position="614"/>
        <end position="637"/>
    </location>
</feature>
<dbReference type="RefSeq" id="WP_013433346.1">
    <property type="nucleotide sequence ID" value="NC_014721.1"/>
</dbReference>
<dbReference type="InterPro" id="IPR027417">
    <property type="entry name" value="P-loop_NTPase"/>
</dbReference>
<sequence length="637" mass="71282">MKKVIGIVAILAVYYLMMAYLIGMFSGAISQDAWEMLMAGKSPKVTIQTDPAVALGNVFRSPEVLKIWFGIATVLLVVVVVFIFAYREELKMHFGREVPTDERGTYGTADWMKMSEAKKVFRFGSEQKGILLGKVNGERVVLPADTKYNKHIAIFGAPGTGKSRTFARPNIIQIAKMGKSMIITDPKGELFEDMAVWLEQQGYDVKALNLVNIEHSDRWNPLDAVADDMDATVFADVVIRNTQTGVKKAGGDPFWDRAELNLLKALVLYIKETRPPEEQNLGELYRLLATTNMAGLQNMFMSIPNDRASKMAYNIFAQASEQVRTGVIIGLGTRLQVFQNRLVQKMTEVSDIDLEAPKRRKVAYFCIISDTHRAFSFLSSLFFSFLFIKLVNLHDTTTDPEIRAREVYFLLDEFPNIGEIPDFQEKIATIRSRRLHCSIIFQSLGQLGRIYQQSWEDIIACCDTKYFLGCNDLKTAEYVSMLLGTKSIHTRSISRQGGLEGLTEIERITQSVGKRQLLTEDEVIRFENEKAIVMVRGHKPLIVEKVDISELKESRELTVRKIKEYVRPWASVITGASAVEVLNQQSGSTAAAAEQTAADSSVSTGASAVQPQVNTAQIQTAPPVANEEQTAEEEELL</sequence>
<dbReference type="Gene3D" id="3.40.50.300">
    <property type="entry name" value="P-loop containing nucleotide triphosphate hydrolases"/>
    <property type="match status" value="2"/>
</dbReference>
<evidence type="ECO:0000256" key="2">
    <source>
        <dbReference type="ARBA" id="ARBA00008806"/>
    </source>
</evidence>
<dbReference type="AlphaFoldDB" id="E4S5W5"/>
<dbReference type="STRING" id="632335.Calkr_2162"/>
<dbReference type="EMBL" id="CP002326">
    <property type="protein sequence ID" value="ADQ41625.1"/>
    <property type="molecule type" value="Genomic_DNA"/>
</dbReference>
<dbReference type="Proteomes" id="UP000009256">
    <property type="component" value="Chromosome"/>
</dbReference>
<evidence type="ECO:0000256" key="4">
    <source>
        <dbReference type="ARBA" id="ARBA00022692"/>
    </source>
</evidence>
<protein>
    <submittedName>
        <fullName evidence="9">TRAG family protein</fullName>
    </submittedName>
</protein>
<comment type="subcellular location">
    <subcellularLocation>
        <location evidence="1">Cell membrane</location>
        <topology evidence="1">Multi-pass membrane protein</topology>
    </subcellularLocation>
</comment>
<dbReference type="SUPFAM" id="SSF52540">
    <property type="entry name" value="P-loop containing nucleoside triphosphate hydrolases"/>
    <property type="match status" value="1"/>
</dbReference>
<keyword evidence="3" id="KW-1003">Cell membrane</keyword>
<dbReference type="InterPro" id="IPR003688">
    <property type="entry name" value="TraG/VirD4"/>
</dbReference>
<gene>
    <name evidence="9" type="ordered locus">Calkr_2162</name>
</gene>
<evidence type="ECO:0000256" key="7">
    <source>
        <dbReference type="SAM" id="MobiDB-lite"/>
    </source>
</evidence>
<dbReference type="PANTHER" id="PTHR37937">
    <property type="entry name" value="CONJUGATIVE TRANSFER: DNA TRANSPORT"/>
    <property type="match status" value="1"/>
</dbReference>
<comment type="similarity">
    <text evidence="2">Belongs to the VirD4/TraG family.</text>
</comment>
<reference key="1">
    <citation type="submission" date="2010-11" db="EMBL/GenBank/DDBJ databases">
        <title>Complete sequence of chromosome of Caldicellulosiruptor kristjanssonii 177R1B.</title>
        <authorList>
            <consortium name="US DOE Joint Genome Institute"/>
            <person name="Lucas S."/>
            <person name="Copeland A."/>
            <person name="Lapidus A."/>
            <person name="Cheng J.-F."/>
            <person name="Bruce D."/>
            <person name="Goodwin L."/>
            <person name="Pitluck S."/>
            <person name="Davenport K."/>
            <person name="Detter J.C."/>
            <person name="Han C."/>
            <person name="Tapia R."/>
            <person name="Land M."/>
            <person name="Hauser L."/>
            <person name="Jeffries C."/>
            <person name="Kyrpides N."/>
            <person name="Ivanova N."/>
            <person name="Mikhailova N."/>
            <person name="Blumer-Schuette S.E."/>
            <person name="Kelly R.M."/>
            <person name="Woyke T."/>
        </authorList>
    </citation>
    <scope>NUCLEOTIDE SEQUENCE</scope>
    <source>
        <strain>177R1B</strain>
    </source>
</reference>
<evidence type="ECO:0000256" key="6">
    <source>
        <dbReference type="ARBA" id="ARBA00023136"/>
    </source>
</evidence>
<dbReference type="KEGG" id="cki:Calkr_2162"/>
<accession>E4S5W5</accession>
<dbReference type="CDD" id="cd01127">
    <property type="entry name" value="TrwB_TraG_TraD_VirD4"/>
    <property type="match status" value="1"/>
</dbReference>
<dbReference type="GO" id="GO:0005886">
    <property type="term" value="C:plasma membrane"/>
    <property type="evidence" value="ECO:0007669"/>
    <property type="project" value="UniProtKB-SubCell"/>
</dbReference>
<organism evidence="9 10">
    <name type="scientific">Caldicellulosiruptor acetigenus (strain ATCC 700853 / DSM 12137 / I77R1B)</name>
    <name type="common">Caldicellulosiruptor kristjanssonii</name>
    <dbReference type="NCBI Taxonomy" id="632335"/>
    <lineage>
        <taxon>Bacteria</taxon>
        <taxon>Bacillati</taxon>
        <taxon>Bacillota</taxon>
        <taxon>Bacillota incertae sedis</taxon>
        <taxon>Caldicellulosiruptorales</taxon>
        <taxon>Caldicellulosiruptoraceae</taxon>
        <taxon>Caldicellulosiruptor</taxon>
    </lineage>
</organism>
<evidence type="ECO:0000256" key="3">
    <source>
        <dbReference type="ARBA" id="ARBA00022475"/>
    </source>
</evidence>
<evidence type="ECO:0000256" key="8">
    <source>
        <dbReference type="SAM" id="Phobius"/>
    </source>
</evidence>
<evidence type="ECO:0000256" key="1">
    <source>
        <dbReference type="ARBA" id="ARBA00004651"/>
    </source>
</evidence>
<keyword evidence="6 8" id="KW-0472">Membrane</keyword>
<dbReference type="InterPro" id="IPR051539">
    <property type="entry name" value="T4SS-coupling_protein"/>
</dbReference>